<dbReference type="EMBL" id="JABFTP020000185">
    <property type="protein sequence ID" value="KAL3288646.1"/>
    <property type="molecule type" value="Genomic_DNA"/>
</dbReference>
<organism evidence="2 3">
    <name type="scientific">Cryptolaemus montrouzieri</name>
    <dbReference type="NCBI Taxonomy" id="559131"/>
    <lineage>
        <taxon>Eukaryota</taxon>
        <taxon>Metazoa</taxon>
        <taxon>Ecdysozoa</taxon>
        <taxon>Arthropoda</taxon>
        <taxon>Hexapoda</taxon>
        <taxon>Insecta</taxon>
        <taxon>Pterygota</taxon>
        <taxon>Neoptera</taxon>
        <taxon>Endopterygota</taxon>
        <taxon>Coleoptera</taxon>
        <taxon>Polyphaga</taxon>
        <taxon>Cucujiformia</taxon>
        <taxon>Coccinelloidea</taxon>
        <taxon>Coccinellidae</taxon>
        <taxon>Scymninae</taxon>
        <taxon>Scymnini</taxon>
        <taxon>Cryptolaemus</taxon>
    </lineage>
</organism>
<evidence type="ECO:0000256" key="1">
    <source>
        <dbReference type="SAM" id="SignalP"/>
    </source>
</evidence>
<keyword evidence="1" id="KW-0732">Signal</keyword>
<keyword evidence="3" id="KW-1185">Reference proteome</keyword>
<sequence>MKYFVLTLFCVAIARAASTYNDRYDKIDLDSILTNQRLLKNYVYCLLEKGKCRPEGVELKGILPDALQTKCSKCTEAQKTGTRKVIVHLIKNHRDWWNELEAKYDPKKIYVMEYKDELKKLGITL</sequence>
<evidence type="ECO:0000313" key="3">
    <source>
        <dbReference type="Proteomes" id="UP001516400"/>
    </source>
</evidence>
<feature type="chain" id="PRO_5044869134" description="Chemosensory protein" evidence="1">
    <location>
        <begin position="17"/>
        <end position="125"/>
    </location>
</feature>
<dbReference type="Gene3D" id="1.10.2080.10">
    <property type="entry name" value="Insect odorant-binding protein A10/Ejaculatory bulb-specific protein 3"/>
    <property type="match status" value="1"/>
</dbReference>
<gene>
    <name evidence="2" type="ORF">HHI36_003079</name>
</gene>
<dbReference type="AlphaFoldDB" id="A0ABD2PCE6"/>
<dbReference type="Proteomes" id="UP001516400">
    <property type="component" value="Unassembled WGS sequence"/>
</dbReference>
<proteinExistence type="predicted"/>
<dbReference type="InterPro" id="IPR005055">
    <property type="entry name" value="A10/PebIII"/>
</dbReference>
<accession>A0ABD2PCE6</accession>
<reference evidence="2 3" key="1">
    <citation type="journal article" date="2021" name="BMC Biol.">
        <title>Horizontally acquired antibacterial genes associated with adaptive radiation of ladybird beetles.</title>
        <authorList>
            <person name="Li H.S."/>
            <person name="Tang X.F."/>
            <person name="Huang Y.H."/>
            <person name="Xu Z.Y."/>
            <person name="Chen M.L."/>
            <person name="Du X.Y."/>
            <person name="Qiu B.Y."/>
            <person name="Chen P.T."/>
            <person name="Zhang W."/>
            <person name="Slipinski A."/>
            <person name="Escalona H.E."/>
            <person name="Waterhouse R.M."/>
            <person name="Zwick A."/>
            <person name="Pang H."/>
        </authorList>
    </citation>
    <scope>NUCLEOTIDE SEQUENCE [LARGE SCALE GENOMIC DNA]</scope>
    <source>
        <strain evidence="2">SYSU2018</strain>
    </source>
</reference>
<evidence type="ECO:0000313" key="2">
    <source>
        <dbReference type="EMBL" id="KAL3288646.1"/>
    </source>
</evidence>
<name>A0ABD2PCE6_9CUCU</name>
<dbReference type="PANTHER" id="PTHR11257">
    <property type="entry name" value="CHEMOSENSORY PROTEIN-RELATED"/>
    <property type="match status" value="1"/>
</dbReference>
<comment type="caution">
    <text evidence="2">The sequence shown here is derived from an EMBL/GenBank/DDBJ whole genome shotgun (WGS) entry which is preliminary data.</text>
</comment>
<evidence type="ECO:0008006" key="4">
    <source>
        <dbReference type="Google" id="ProtNLM"/>
    </source>
</evidence>
<dbReference type="Pfam" id="PF03392">
    <property type="entry name" value="OS-D"/>
    <property type="match status" value="1"/>
</dbReference>
<dbReference type="SUPFAM" id="SSF100910">
    <property type="entry name" value="Chemosensory protein Csp2"/>
    <property type="match status" value="1"/>
</dbReference>
<protein>
    <recommendedName>
        <fullName evidence="4">Chemosensory protein</fullName>
    </recommendedName>
</protein>
<dbReference type="PANTHER" id="PTHR11257:SF12">
    <property type="entry name" value="EJACULATORY BULB-SPECIFIC PROTEIN 3-RELATED"/>
    <property type="match status" value="1"/>
</dbReference>
<feature type="signal peptide" evidence="1">
    <location>
        <begin position="1"/>
        <end position="16"/>
    </location>
</feature>
<dbReference type="InterPro" id="IPR036682">
    <property type="entry name" value="OS_D_A10/PebIII_sf"/>
</dbReference>